<name>A0ABZ0I458_9GAMM</name>
<evidence type="ECO:0000313" key="3">
    <source>
        <dbReference type="Proteomes" id="UP001626537"/>
    </source>
</evidence>
<evidence type="ECO:0000259" key="1">
    <source>
        <dbReference type="Pfam" id="PF00144"/>
    </source>
</evidence>
<dbReference type="Gene3D" id="3.40.710.10">
    <property type="entry name" value="DD-peptidase/beta-lactamase superfamily"/>
    <property type="match status" value="1"/>
</dbReference>
<dbReference type="InterPro" id="IPR012338">
    <property type="entry name" value="Beta-lactam/transpept-like"/>
</dbReference>
<feature type="domain" description="Beta-lactamase-related" evidence="1">
    <location>
        <begin position="27"/>
        <end position="391"/>
    </location>
</feature>
<dbReference type="GO" id="GO:0016787">
    <property type="term" value="F:hydrolase activity"/>
    <property type="evidence" value="ECO:0007669"/>
    <property type="project" value="UniProtKB-KW"/>
</dbReference>
<gene>
    <name evidence="2" type="ORF">R0135_00170</name>
</gene>
<evidence type="ECO:0000313" key="2">
    <source>
        <dbReference type="EMBL" id="WOJ93599.1"/>
    </source>
</evidence>
<dbReference type="Pfam" id="PF00144">
    <property type="entry name" value="Beta-lactamase"/>
    <property type="match status" value="1"/>
</dbReference>
<keyword evidence="3" id="KW-1185">Reference proteome</keyword>
<sequence length="409" mass="45717">MILDLQQLNPAGARMNEARLARIGEHLETRYVKPGKIAGCLTAVVRKDNLAYLHVAGERDRERSLPVGNDTVFRIYSMTKPVTSIALMTLWERGLFTLDDPVSRFIPEWEDLQVRVGGSWPEFATRAVDRPMRIRDLLTHQSGLTYDFMYATNIDKAYRELKLARAEKGYTLQDMIEQLAMLPLEFSPGERWNYSVASDVVGYLIERISGQSLPEFLRAVIFEPLGMTDTGFSPRDDQLERLASCYTRDSQKRLVLQDDAQASQYVGRGFFSGGGGLLSTASDYLRFCQMLLGEGALGETRIIARKTLELMVANHLPNNADLASVAMAGFSETHHEGVGFGLGFASKIDPVRNGYPASRGSYYWGGMASTLFWVDPLEDLAVVFMTQLIPSSTFNFRGQLEALVYAAMD</sequence>
<dbReference type="InterPro" id="IPR001466">
    <property type="entry name" value="Beta-lactam-related"/>
</dbReference>
<dbReference type="EMBL" id="CP136864">
    <property type="protein sequence ID" value="WOJ93599.1"/>
    <property type="molecule type" value="Genomic_DNA"/>
</dbReference>
<dbReference type="SUPFAM" id="SSF56601">
    <property type="entry name" value="beta-lactamase/transpeptidase-like"/>
    <property type="match status" value="1"/>
</dbReference>
<accession>A0ABZ0I458</accession>
<dbReference type="PANTHER" id="PTHR43283">
    <property type="entry name" value="BETA-LACTAMASE-RELATED"/>
    <property type="match status" value="1"/>
</dbReference>
<reference evidence="2 3" key="1">
    <citation type="submission" date="2023-10" db="EMBL/GenBank/DDBJ databases">
        <title>Two novel species belonging to the OM43/NOR5 clade.</title>
        <authorList>
            <person name="Park M."/>
        </authorList>
    </citation>
    <scope>NUCLEOTIDE SEQUENCE [LARGE SCALE GENOMIC DNA]</scope>
    <source>
        <strain evidence="2 3">IMCC43200</strain>
    </source>
</reference>
<dbReference type="Proteomes" id="UP001626537">
    <property type="component" value="Chromosome"/>
</dbReference>
<proteinExistence type="predicted"/>
<dbReference type="InterPro" id="IPR050789">
    <property type="entry name" value="Diverse_Enzym_Activities"/>
</dbReference>
<keyword evidence="2" id="KW-0378">Hydrolase</keyword>
<organism evidence="2 3">
    <name type="scientific">Congregibacter variabilis</name>
    <dbReference type="NCBI Taxonomy" id="3081200"/>
    <lineage>
        <taxon>Bacteria</taxon>
        <taxon>Pseudomonadati</taxon>
        <taxon>Pseudomonadota</taxon>
        <taxon>Gammaproteobacteria</taxon>
        <taxon>Cellvibrionales</taxon>
        <taxon>Halieaceae</taxon>
        <taxon>Congregibacter</taxon>
    </lineage>
</organism>
<dbReference type="PANTHER" id="PTHR43283:SF3">
    <property type="entry name" value="BETA-LACTAMASE FAMILY PROTEIN (AFU_ORTHOLOGUE AFUA_5G07500)"/>
    <property type="match status" value="1"/>
</dbReference>
<protein>
    <submittedName>
        <fullName evidence="2">Serine hydrolase domain-containing protein</fullName>
        <ecNumber evidence="2">3.1.1.103</ecNumber>
    </submittedName>
</protein>
<dbReference type="EC" id="3.1.1.103" evidence="2"/>